<protein>
    <recommendedName>
        <fullName evidence="5">Transmembrane protein</fullName>
    </recommendedName>
</protein>
<keyword evidence="4" id="KW-1185">Reference proteome</keyword>
<feature type="transmembrane region" description="Helical" evidence="2">
    <location>
        <begin position="115"/>
        <end position="140"/>
    </location>
</feature>
<organism evidence="3 4">
    <name type="scientific">Variovorax dokdonensis</name>
    <dbReference type="NCBI Taxonomy" id="344883"/>
    <lineage>
        <taxon>Bacteria</taxon>
        <taxon>Pseudomonadati</taxon>
        <taxon>Pseudomonadota</taxon>
        <taxon>Betaproteobacteria</taxon>
        <taxon>Burkholderiales</taxon>
        <taxon>Comamonadaceae</taxon>
        <taxon>Variovorax</taxon>
    </lineage>
</organism>
<keyword evidence="1" id="KW-0175">Coiled coil</keyword>
<dbReference type="EMBL" id="JASZYV010000004">
    <property type="protein sequence ID" value="MDM0046793.1"/>
    <property type="molecule type" value="Genomic_DNA"/>
</dbReference>
<dbReference type="RefSeq" id="WP_286661903.1">
    <property type="nucleotide sequence ID" value="NZ_JASZYV010000004.1"/>
</dbReference>
<evidence type="ECO:0000313" key="4">
    <source>
        <dbReference type="Proteomes" id="UP001174908"/>
    </source>
</evidence>
<feature type="transmembrane region" description="Helical" evidence="2">
    <location>
        <begin position="27"/>
        <end position="51"/>
    </location>
</feature>
<reference evidence="3" key="1">
    <citation type="submission" date="2023-06" db="EMBL/GenBank/DDBJ databases">
        <authorList>
            <person name="Jiang Y."/>
            <person name="Liu Q."/>
        </authorList>
    </citation>
    <scope>NUCLEOTIDE SEQUENCE</scope>
    <source>
        <strain evidence="3">CGMCC 1.12089</strain>
    </source>
</reference>
<gene>
    <name evidence="3" type="ORF">QTH91_20040</name>
</gene>
<sequence>MQTQPDVYPSPAAATAAMQLEAPRSGVSWAAIFAGALGAAALSLILVLLGVGFGLSSMSPWTSRGPSATTIGLVTIAWITFTQIAASGIGGYLAGRLRTKWSGLHTDESFFRDTAHGFLAWAFATLLTAVTLTSTLGAILGTGAQVGASALGGATAATAAVGMGGVGAAASGSNAADDSGGPSAYFVDMLFRREPAAAGAADASASGAAPAQQEGAQARSAQVAEVGTIFMKGLRDGALPPQDARYAAQLVAQRTGLSQADAEKRVNETFANAKQAIDEAQAKAKAAADAARKASAYTSLWMFISLLIGAFVASYMATVGGRRRDL</sequence>
<feature type="coiled-coil region" evidence="1">
    <location>
        <begin position="263"/>
        <end position="290"/>
    </location>
</feature>
<evidence type="ECO:0008006" key="5">
    <source>
        <dbReference type="Google" id="ProtNLM"/>
    </source>
</evidence>
<evidence type="ECO:0000256" key="2">
    <source>
        <dbReference type="SAM" id="Phobius"/>
    </source>
</evidence>
<feature type="transmembrane region" description="Helical" evidence="2">
    <location>
        <begin position="71"/>
        <end position="94"/>
    </location>
</feature>
<feature type="transmembrane region" description="Helical" evidence="2">
    <location>
        <begin position="300"/>
        <end position="320"/>
    </location>
</feature>
<comment type="caution">
    <text evidence="3">The sequence shown here is derived from an EMBL/GenBank/DDBJ whole genome shotgun (WGS) entry which is preliminary data.</text>
</comment>
<accession>A0ABT7NFU2</accession>
<keyword evidence="2" id="KW-0472">Membrane</keyword>
<dbReference type="Proteomes" id="UP001174908">
    <property type="component" value="Unassembled WGS sequence"/>
</dbReference>
<evidence type="ECO:0000313" key="3">
    <source>
        <dbReference type="EMBL" id="MDM0046793.1"/>
    </source>
</evidence>
<evidence type="ECO:0000256" key="1">
    <source>
        <dbReference type="SAM" id="Coils"/>
    </source>
</evidence>
<keyword evidence="2" id="KW-0812">Transmembrane</keyword>
<keyword evidence="2" id="KW-1133">Transmembrane helix</keyword>
<proteinExistence type="predicted"/>
<name>A0ABT7NFU2_9BURK</name>